<organism evidence="1 2">
    <name type="scientific">Puniceispirillum marinum (strain IMCC1322)</name>
    <dbReference type="NCBI Taxonomy" id="488538"/>
    <lineage>
        <taxon>Bacteria</taxon>
        <taxon>Pseudomonadati</taxon>
        <taxon>Pseudomonadota</taxon>
        <taxon>Alphaproteobacteria</taxon>
        <taxon>Candidatus Puniceispirillales</taxon>
        <taxon>Candidatus Puniceispirillaceae</taxon>
        <taxon>Candidatus Puniceispirillum</taxon>
    </lineage>
</organism>
<accession>D5BN25</accession>
<sequence length="97" mass="10279">MPMACFGMAICWHQAWHGRLPIYILIISGGPLSMKLSVNGESVEVAATTIAALLAELAYDGKVATALNEEFVPASHRDTAILQAGDRVEILAPMQGG</sequence>
<dbReference type="Gene3D" id="3.10.20.30">
    <property type="match status" value="1"/>
</dbReference>
<evidence type="ECO:0000313" key="2">
    <source>
        <dbReference type="Proteomes" id="UP000007460"/>
    </source>
</evidence>
<dbReference type="Proteomes" id="UP000007460">
    <property type="component" value="Chromosome"/>
</dbReference>
<dbReference type="Pfam" id="PF02597">
    <property type="entry name" value="ThiS"/>
    <property type="match status" value="1"/>
</dbReference>
<dbReference type="EMBL" id="CP001751">
    <property type="protein sequence ID" value="ADE40218.1"/>
    <property type="molecule type" value="Genomic_DNA"/>
</dbReference>
<proteinExistence type="predicted"/>
<dbReference type="InterPro" id="IPR016155">
    <property type="entry name" value="Mopterin_synth/thiamin_S_b"/>
</dbReference>
<dbReference type="KEGG" id="apb:SAR116_1975"/>
<dbReference type="SUPFAM" id="SSF54285">
    <property type="entry name" value="MoaD/ThiS"/>
    <property type="match status" value="1"/>
</dbReference>
<dbReference type="HOGENOM" id="CLU_174611_2_0_5"/>
<keyword evidence="1" id="KW-0378">Hydrolase</keyword>
<name>D5BN25_PUNMI</name>
<dbReference type="NCBIfam" id="TIGR01683">
    <property type="entry name" value="thiS"/>
    <property type="match status" value="1"/>
</dbReference>
<dbReference type="PANTHER" id="PTHR34472:SF1">
    <property type="entry name" value="SULFUR CARRIER PROTEIN THIS"/>
    <property type="match status" value="1"/>
</dbReference>
<dbReference type="GO" id="GO:0004222">
    <property type="term" value="F:metalloendopeptidase activity"/>
    <property type="evidence" value="ECO:0007669"/>
    <property type="project" value="UniProtKB-EC"/>
</dbReference>
<dbReference type="AlphaFoldDB" id="D5BN25"/>
<dbReference type="EC" id="3.4.24.57" evidence="1"/>
<protein>
    <submittedName>
        <fullName evidence="1">Thiamine biosynthesis protein ThiS</fullName>
        <ecNumber evidence="1">3.4.24.57</ecNumber>
    </submittedName>
</protein>
<dbReference type="STRING" id="488538.SAR116_1975"/>
<dbReference type="InterPro" id="IPR010035">
    <property type="entry name" value="Thi_S"/>
</dbReference>
<dbReference type="CDD" id="cd00565">
    <property type="entry name" value="Ubl_ThiS"/>
    <property type="match status" value="1"/>
</dbReference>
<evidence type="ECO:0000313" key="1">
    <source>
        <dbReference type="EMBL" id="ADE40218.1"/>
    </source>
</evidence>
<reference evidence="1 2" key="1">
    <citation type="journal article" date="2010" name="J. Bacteriol.">
        <title>Complete genome sequence of "Candidatus Puniceispirillum marinum" IMCC1322, a representative of the SAR116 clade in the Alphaproteobacteria.</title>
        <authorList>
            <person name="Oh H.M."/>
            <person name="Kwon K.K."/>
            <person name="Kang I."/>
            <person name="Kang S.G."/>
            <person name="Lee J.H."/>
            <person name="Kim S.J."/>
            <person name="Cho J.C."/>
        </authorList>
    </citation>
    <scope>NUCLEOTIDE SEQUENCE [LARGE SCALE GENOMIC DNA]</scope>
    <source>
        <strain evidence="1 2">IMCC1322</strain>
    </source>
</reference>
<keyword evidence="2" id="KW-1185">Reference proteome</keyword>
<dbReference type="PANTHER" id="PTHR34472">
    <property type="entry name" value="SULFUR CARRIER PROTEIN THIS"/>
    <property type="match status" value="1"/>
</dbReference>
<gene>
    <name evidence="1" type="ordered locus">SAR116_1975</name>
</gene>
<dbReference type="eggNOG" id="COG2104">
    <property type="taxonomic scope" value="Bacteria"/>
</dbReference>
<dbReference type="InterPro" id="IPR012675">
    <property type="entry name" value="Beta-grasp_dom_sf"/>
</dbReference>
<dbReference type="InterPro" id="IPR003749">
    <property type="entry name" value="ThiS/MoaD-like"/>
</dbReference>